<dbReference type="InParanoid" id="A0A167M7C7"/>
<dbReference type="Proteomes" id="UP000077315">
    <property type="component" value="Unassembled WGS sequence"/>
</dbReference>
<sequence>MIRPIRIYIGHKRVLAARSTDGRYKYIVYGLGAKLSVKVEMQRPQGLNRGLIKDKCGERETRSQCGENKESWAWNCAMTLGIYFDQCFALSPINKKKDIYFDIRELPLYPFDATRPSIILSEQQYRHIKSFNVIVFASCHFLVHGNYIKSSTIFSTGQQYMVGSIVVFNSFTK</sequence>
<protein>
    <submittedName>
        <fullName evidence="1">Uncharacterized protein</fullName>
    </submittedName>
</protein>
<dbReference type="GeneID" id="28997121"/>
<organism evidence="1 2">
    <name type="scientific">Phycomyces blakesleeanus (strain ATCC 8743b / DSM 1359 / FGSC 10004 / NBRC 33097 / NRRL 1555)</name>
    <dbReference type="NCBI Taxonomy" id="763407"/>
    <lineage>
        <taxon>Eukaryota</taxon>
        <taxon>Fungi</taxon>
        <taxon>Fungi incertae sedis</taxon>
        <taxon>Mucoromycota</taxon>
        <taxon>Mucoromycotina</taxon>
        <taxon>Mucoromycetes</taxon>
        <taxon>Mucorales</taxon>
        <taxon>Phycomycetaceae</taxon>
        <taxon>Phycomyces</taxon>
    </lineage>
</organism>
<dbReference type="EMBL" id="KV440984">
    <property type="protein sequence ID" value="OAD72024.1"/>
    <property type="molecule type" value="Genomic_DNA"/>
</dbReference>
<gene>
    <name evidence="1" type="ORF">PHYBLDRAFT_169929</name>
</gene>
<accession>A0A167M7C7</accession>
<dbReference type="VEuPathDB" id="FungiDB:PHYBLDRAFT_169929"/>
<name>A0A167M7C7_PHYB8</name>
<proteinExistence type="predicted"/>
<dbReference type="RefSeq" id="XP_018290064.1">
    <property type="nucleotide sequence ID" value="XM_018436215.1"/>
</dbReference>
<evidence type="ECO:0000313" key="2">
    <source>
        <dbReference type="Proteomes" id="UP000077315"/>
    </source>
</evidence>
<evidence type="ECO:0000313" key="1">
    <source>
        <dbReference type="EMBL" id="OAD72024.1"/>
    </source>
</evidence>
<dbReference type="AlphaFoldDB" id="A0A167M7C7"/>
<keyword evidence="2" id="KW-1185">Reference proteome</keyword>
<reference evidence="2" key="1">
    <citation type="submission" date="2015-06" db="EMBL/GenBank/DDBJ databases">
        <title>Expansion of signal transduction pathways in fungi by whole-genome duplication.</title>
        <authorList>
            <consortium name="DOE Joint Genome Institute"/>
            <person name="Corrochano L.M."/>
            <person name="Kuo A."/>
            <person name="Marcet-Houben M."/>
            <person name="Polaino S."/>
            <person name="Salamov A."/>
            <person name="Villalobos J.M."/>
            <person name="Alvarez M.I."/>
            <person name="Avalos J."/>
            <person name="Benito E.P."/>
            <person name="Benoit I."/>
            <person name="Burger G."/>
            <person name="Camino L.P."/>
            <person name="Canovas D."/>
            <person name="Cerda-Olmedo E."/>
            <person name="Cheng J.-F."/>
            <person name="Dominguez A."/>
            <person name="Elias M."/>
            <person name="Eslava A.P."/>
            <person name="Glaser F."/>
            <person name="Grimwood J."/>
            <person name="Gutierrez G."/>
            <person name="Heitman J."/>
            <person name="Henrissat B."/>
            <person name="Iturriaga E.A."/>
            <person name="Lang B.F."/>
            <person name="Lavin J.L."/>
            <person name="Lee S."/>
            <person name="Li W."/>
            <person name="Lindquist E."/>
            <person name="Lopez-Garcia S."/>
            <person name="Luque E.M."/>
            <person name="Marcos A.T."/>
            <person name="Martin J."/>
            <person name="McCluskey K."/>
            <person name="Medina H.R."/>
            <person name="Miralles-Duran A."/>
            <person name="Miyazaki A."/>
            <person name="Munoz-Torres E."/>
            <person name="Oguiza J.A."/>
            <person name="Ohm R."/>
            <person name="Olmedo M."/>
            <person name="Orejas M."/>
            <person name="Ortiz-Castellanos L."/>
            <person name="Pisabarro A.G."/>
            <person name="Rodriguez-Romero J."/>
            <person name="Ruiz-Herrera J."/>
            <person name="Ruiz-Vazquez R."/>
            <person name="Sanz C."/>
            <person name="Schackwitz W."/>
            <person name="Schmutz J."/>
            <person name="Shahriari M."/>
            <person name="Shelest E."/>
            <person name="Silva-Franco F."/>
            <person name="Soanes D."/>
            <person name="Syed K."/>
            <person name="Tagua V.G."/>
            <person name="Talbot N.J."/>
            <person name="Thon M."/>
            <person name="De vries R.P."/>
            <person name="Wiebenga A."/>
            <person name="Yadav J.S."/>
            <person name="Braun E.L."/>
            <person name="Baker S."/>
            <person name="Garre V."/>
            <person name="Horwitz B."/>
            <person name="Torres-Martinez S."/>
            <person name="Idnurm A."/>
            <person name="Herrera-Estrella A."/>
            <person name="Gabaldon T."/>
            <person name="Grigoriev I.V."/>
        </authorList>
    </citation>
    <scope>NUCLEOTIDE SEQUENCE [LARGE SCALE GENOMIC DNA]</scope>
    <source>
        <strain evidence="2">NRRL 1555(-)</strain>
    </source>
</reference>